<keyword evidence="2" id="KW-1133">Transmembrane helix</keyword>
<organism evidence="3 4">
    <name type="scientific">[Candida] railenensis</name>
    <dbReference type="NCBI Taxonomy" id="45579"/>
    <lineage>
        <taxon>Eukaryota</taxon>
        <taxon>Fungi</taxon>
        <taxon>Dikarya</taxon>
        <taxon>Ascomycota</taxon>
        <taxon>Saccharomycotina</taxon>
        <taxon>Pichiomycetes</taxon>
        <taxon>Debaryomycetaceae</taxon>
        <taxon>Kurtzmaniella</taxon>
    </lineage>
</organism>
<keyword evidence="2" id="KW-0472">Membrane</keyword>
<proteinExistence type="predicted"/>
<protein>
    <submittedName>
        <fullName evidence="3">Uncharacterized protein</fullName>
    </submittedName>
</protein>
<sequence>MENPPLPENYTAIVGLSRFLAAMNNMPADGTGITILVKQSHNLMGTWVPPVLENYVKGLQINLFGDYPNKSDLVPSIIFAVVFFILLCAHLFVYFMNYSRGHYFYISLCAAFYCIVRILGFSLRAVWSQDISQGLIGLTGEVFLILGSIIIVSFNLILAQRIFTWRHPVGGSRKLFWGTMFQLYGFVLGVIAMTIVAGAVPSLYLLGKDAYRNYNICTQASSILIILYSLTSLILLALTFFFKPTKKDKNLYTYQPWWIESFGTFYYVQSGEPQRAASSFLKRNSNHRHAIRVIASTNHHANMVEGLSNSRGDVTHNLSMGLILTSTLLIFIGALLRAIVIFQGNIQRNTSSVGKPVVMYICWGVFEVIINILYLVGRIDLRFYRPDRLPKEVRAIVTAQQSAVHSDNEDEEEYADSDEESSDSDDNGKLVALYSRGIEKRISVDDQDNEFRF</sequence>
<evidence type="ECO:0000256" key="1">
    <source>
        <dbReference type="SAM" id="MobiDB-lite"/>
    </source>
</evidence>
<feature type="transmembrane region" description="Helical" evidence="2">
    <location>
        <begin position="73"/>
        <end position="96"/>
    </location>
</feature>
<dbReference type="PANTHER" id="PTHR35184:SF1">
    <property type="entry name" value="INTEGRAL MEMBRANE PROTEIN"/>
    <property type="match status" value="1"/>
</dbReference>
<feature type="transmembrane region" description="Helical" evidence="2">
    <location>
        <begin position="103"/>
        <end position="123"/>
    </location>
</feature>
<feature type="transmembrane region" description="Helical" evidence="2">
    <location>
        <begin position="318"/>
        <end position="342"/>
    </location>
</feature>
<dbReference type="OrthoDB" id="3357002at2759"/>
<dbReference type="EMBL" id="CAKXYY010000018">
    <property type="protein sequence ID" value="CAH2354710.1"/>
    <property type="molecule type" value="Genomic_DNA"/>
</dbReference>
<gene>
    <name evidence="3" type="ORF">CLIB1423_18S01970</name>
</gene>
<keyword evidence="2" id="KW-0812">Transmembrane</keyword>
<evidence type="ECO:0000313" key="3">
    <source>
        <dbReference type="EMBL" id="CAH2354710.1"/>
    </source>
</evidence>
<dbReference type="AlphaFoldDB" id="A0A9P0QUD9"/>
<feature type="transmembrane region" description="Helical" evidence="2">
    <location>
        <begin position="357"/>
        <end position="376"/>
    </location>
</feature>
<evidence type="ECO:0000313" key="4">
    <source>
        <dbReference type="Proteomes" id="UP000837801"/>
    </source>
</evidence>
<accession>A0A9P0QUD9</accession>
<feature type="transmembrane region" description="Helical" evidence="2">
    <location>
        <begin position="175"/>
        <end position="200"/>
    </location>
</feature>
<comment type="caution">
    <text evidence="3">The sequence shown here is derived from an EMBL/GenBank/DDBJ whole genome shotgun (WGS) entry which is preliminary data.</text>
</comment>
<evidence type="ECO:0000256" key="2">
    <source>
        <dbReference type="SAM" id="Phobius"/>
    </source>
</evidence>
<reference evidence="3" key="1">
    <citation type="submission" date="2022-03" db="EMBL/GenBank/DDBJ databases">
        <authorList>
            <person name="Legras J.-L."/>
            <person name="Devillers H."/>
            <person name="Grondin C."/>
        </authorList>
    </citation>
    <scope>NUCLEOTIDE SEQUENCE</scope>
    <source>
        <strain evidence="3">CLIB 1423</strain>
    </source>
</reference>
<dbReference type="InterPro" id="IPR021460">
    <property type="entry name" value="DUF3112"/>
</dbReference>
<name>A0A9P0QUD9_9ASCO</name>
<feature type="region of interest" description="Disordered" evidence="1">
    <location>
        <begin position="400"/>
        <end position="428"/>
    </location>
</feature>
<feature type="transmembrane region" description="Helical" evidence="2">
    <location>
        <begin position="220"/>
        <end position="242"/>
    </location>
</feature>
<feature type="transmembrane region" description="Helical" evidence="2">
    <location>
        <begin position="143"/>
        <end position="163"/>
    </location>
</feature>
<dbReference type="Proteomes" id="UP000837801">
    <property type="component" value="Unassembled WGS sequence"/>
</dbReference>
<dbReference type="Pfam" id="PF11309">
    <property type="entry name" value="DUF3112"/>
    <property type="match status" value="1"/>
</dbReference>
<keyword evidence="4" id="KW-1185">Reference proteome</keyword>
<feature type="compositionally biased region" description="Acidic residues" evidence="1">
    <location>
        <begin position="408"/>
        <end position="425"/>
    </location>
</feature>
<dbReference type="PANTHER" id="PTHR35184">
    <property type="entry name" value="YALI0C10208P"/>
    <property type="match status" value="1"/>
</dbReference>